<dbReference type="NCBIfam" id="NF000942">
    <property type="entry name" value="PRK00094.1-4"/>
    <property type="match status" value="1"/>
</dbReference>
<evidence type="ECO:0000259" key="15">
    <source>
        <dbReference type="Pfam" id="PF01210"/>
    </source>
</evidence>
<protein>
    <recommendedName>
        <fullName evidence="9">Glycerol-3-phosphate dehydrogenase [NAD(P)+]</fullName>
        <ecNumber evidence="9">1.1.1.94</ecNumber>
    </recommendedName>
    <alternativeName>
        <fullName evidence="9">NAD(P)(+)-dependent glycerol-3-phosphate dehydrogenase</fullName>
    </alternativeName>
    <alternativeName>
        <fullName evidence="9">NAD(P)H-dependent dihydroxyacetone-phosphate reductase</fullName>
    </alternativeName>
</protein>
<evidence type="ECO:0000313" key="18">
    <source>
        <dbReference type="Proteomes" id="UP000525652"/>
    </source>
</evidence>
<dbReference type="RefSeq" id="WP_185692402.1">
    <property type="nucleotide sequence ID" value="NZ_JACHVA010000069.1"/>
</dbReference>
<feature type="binding site" evidence="9">
    <location>
        <position position="192"/>
    </location>
    <ligand>
        <name>sn-glycerol 3-phosphate</name>
        <dbReference type="ChEBI" id="CHEBI:57597"/>
    </ligand>
</feature>
<keyword evidence="2 9" id="KW-0444">Lipid biosynthesis</keyword>
<evidence type="ECO:0000256" key="7">
    <source>
        <dbReference type="ARBA" id="ARBA00023209"/>
    </source>
</evidence>
<comment type="caution">
    <text evidence="9">Lacks conserved residue(s) required for the propagation of feature annotation.</text>
</comment>
<evidence type="ECO:0000256" key="3">
    <source>
        <dbReference type="ARBA" id="ARBA00022857"/>
    </source>
</evidence>
<feature type="binding site" evidence="9">
    <location>
        <position position="140"/>
    </location>
    <ligand>
        <name>NADPH</name>
        <dbReference type="ChEBI" id="CHEBI:57783"/>
    </ligand>
</feature>
<sequence length="332" mass="35698">MNFAVLGAGAWGTALALHLDRCGHTVTLVSRRLEHAAEMASSRENKDYLPGAKIPPSLQLGHEIMPALMEADAVILACPAKALRNLCEEIASMRESSWGISAVIAVCKGLDPQSLDLPVEVLKEVLPHYPAGVLSGPTHAGGLAEGLPSAAVLAFAEDSQWIRDLQGAFSNDAFRLYFSDDPIGVSLAGSLKNIFAIACGCCDGLGLGDNAKAALLTRSLAEMVEIGTTLGGKRETFSGLSGVGDLVATSYGPWSRNRTFGENLAKGKLVEDQLKDRKTVVEGALSVRWYRERCRKMEISTPILDEVYSLVYEEKDPSHALRDLMSRQLKSE</sequence>
<feature type="binding site" evidence="9">
    <location>
        <position position="256"/>
    </location>
    <ligand>
        <name>sn-glycerol 3-phosphate</name>
        <dbReference type="ChEBI" id="CHEBI:57597"/>
    </ligand>
</feature>
<evidence type="ECO:0000256" key="8">
    <source>
        <dbReference type="ARBA" id="ARBA00023264"/>
    </source>
</evidence>
<feature type="binding site" evidence="9">
    <location>
        <position position="280"/>
    </location>
    <ligand>
        <name>NADPH</name>
        <dbReference type="ChEBI" id="CHEBI:57783"/>
    </ligand>
</feature>
<organism evidence="17 18">
    <name type="scientific">Puniceicoccus vermicola</name>
    <dbReference type="NCBI Taxonomy" id="388746"/>
    <lineage>
        <taxon>Bacteria</taxon>
        <taxon>Pseudomonadati</taxon>
        <taxon>Verrucomicrobiota</taxon>
        <taxon>Opitutia</taxon>
        <taxon>Puniceicoccales</taxon>
        <taxon>Puniceicoccaceae</taxon>
        <taxon>Puniceicoccus</taxon>
    </lineage>
</organism>
<dbReference type="UniPathway" id="UPA00940"/>
<feature type="binding site" evidence="9">
    <location>
        <position position="245"/>
    </location>
    <ligand>
        <name>sn-glycerol 3-phosphate</name>
        <dbReference type="ChEBI" id="CHEBI:57597"/>
    </ligand>
</feature>
<reference evidence="17 18" key="1">
    <citation type="submission" date="2020-07" db="EMBL/GenBank/DDBJ databases">
        <authorList>
            <person name="Feng X."/>
        </authorList>
    </citation>
    <scope>NUCLEOTIDE SEQUENCE [LARGE SCALE GENOMIC DNA]</scope>
    <source>
        <strain evidence="17 18">JCM14086</strain>
    </source>
</reference>
<comment type="caution">
    <text evidence="17">The sequence shown here is derived from an EMBL/GenBank/DDBJ whole genome shotgun (WGS) entry which is preliminary data.</text>
</comment>
<feature type="active site" description="Proton acceptor" evidence="9 10">
    <location>
        <position position="192"/>
    </location>
</feature>
<dbReference type="Pfam" id="PF01210">
    <property type="entry name" value="NAD_Gly3P_dh_N"/>
    <property type="match status" value="1"/>
</dbReference>
<feature type="binding site" evidence="9">
    <location>
        <position position="256"/>
    </location>
    <ligand>
        <name>NADPH</name>
        <dbReference type="ChEBI" id="CHEBI:57783"/>
    </ligand>
</feature>
<dbReference type="PIRSF" id="PIRSF000114">
    <property type="entry name" value="Glycerol-3-P_dh"/>
    <property type="match status" value="1"/>
</dbReference>
<evidence type="ECO:0000256" key="12">
    <source>
        <dbReference type="PIRSR" id="PIRSR000114-3"/>
    </source>
</evidence>
<keyword evidence="6 9" id="KW-0443">Lipid metabolism</keyword>
<dbReference type="SUPFAM" id="SSF51735">
    <property type="entry name" value="NAD(P)-binding Rossmann-fold domains"/>
    <property type="match status" value="1"/>
</dbReference>
<dbReference type="InterPro" id="IPR013328">
    <property type="entry name" value="6PGD_dom2"/>
</dbReference>
<keyword evidence="9" id="KW-0547">Nucleotide-binding</keyword>
<dbReference type="InterPro" id="IPR008927">
    <property type="entry name" value="6-PGluconate_DH-like_C_sf"/>
</dbReference>
<feature type="binding site" evidence="12">
    <location>
        <position position="256"/>
    </location>
    <ligand>
        <name>NAD(+)</name>
        <dbReference type="ChEBI" id="CHEBI:57540"/>
    </ligand>
</feature>
<evidence type="ECO:0000256" key="10">
    <source>
        <dbReference type="PIRSR" id="PIRSR000114-1"/>
    </source>
</evidence>
<feature type="binding site" evidence="12">
    <location>
        <begin position="7"/>
        <end position="12"/>
    </location>
    <ligand>
        <name>NAD(+)</name>
        <dbReference type="ChEBI" id="CHEBI:57540"/>
    </ligand>
</feature>
<keyword evidence="8 9" id="KW-1208">Phospholipid metabolism</keyword>
<feature type="binding site" evidence="11">
    <location>
        <position position="108"/>
    </location>
    <ligand>
        <name>substrate</name>
    </ligand>
</feature>
<keyword evidence="3 9" id="KW-0521">NADP</keyword>
<accession>A0A7X1E457</accession>
<proteinExistence type="inferred from homology"/>
<feature type="binding site" evidence="9">
    <location>
        <position position="255"/>
    </location>
    <ligand>
        <name>sn-glycerol 3-phosphate</name>
        <dbReference type="ChEBI" id="CHEBI:57597"/>
    </ligand>
</feature>
<comment type="function">
    <text evidence="9">Catalyzes the reduction of the glycolytic intermediate dihydroxyacetone phosphate (DHAP) to sn-glycerol 3-phosphate (G3P), the key precursor for phospholipid synthesis.</text>
</comment>
<feature type="binding site" evidence="9">
    <location>
        <position position="48"/>
    </location>
    <ligand>
        <name>NADPH</name>
        <dbReference type="ChEBI" id="CHEBI:57783"/>
    </ligand>
</feature>
<evidence type="ECO:0000256" key="13">
    <source>
        <dbReference type="RuleBase" id="RU000437"/>
    </source>
</evidence>
<dbReference type="GO" id="GO:0046167">
    <property type="term" value="P:glycerol-3-phosphate biosynthetic process"/>
    <property type="evidence" value="ECO:0007669"/>
    <property type="project" value="UniProtKB-UniRule"/>
</dbReference>
<keyword evidence="5 9" id="KW-0520">NAD</keyword>
<evidence type="ECO:0000256" key="6">
    <source>
        <dbReference type="ARBA" id="ARBA00023098"/>
    </source>
</evidence>
<dbReference type="GO" id="GO:0005829">
    <property type="term" value="C:cytosol"/>
    <property type="evidence" value="ECO:0007669"/>
    <property type="project" value="TreeGrafter"/>
</dbReference>
<evidence type="ECO:0000256" key="4">
    <source>
        <dbReference type="ARBA" id="ARBA00023002"/>
    </source>
</evidence>
<dbReference type="Pfam" id="PF07479">
    <property type="entry name" value="NAD_Gly3P_dh_C"/>
    <property type="match status" value="1"/>
</dbReference>
<dbReference type="GO" id="GO:0008654">
    <property type="term" value="P:phospholipid biosynthetic process"/>
    <property type="evidence" value="ECO:0007669"/>
    <property type="project" value="UniProtKB-KW"/>
</dbReference>
<comment type="pathway">
    <text evidence="9">Membrane lipid metabolism; glycerophospholipid metabolism.</text>
</comment>
<dbReference type="EC" id="1.1.1.94" evidence="9"/>
<dbReference type="PANTHER" id="PTHR11728:SF1">
    <property type="entry name" value="GLYCEROL-3-PHOSPHATE DEHYDROGENASE [NAD(+)] 2, CHLOROPLASTIC"/>
    <property type="match status" value="1"/>
</dbReference>
<evidence type="ECO:0000256" key="2">
    <source>
        <dbReference type="ARBA" id="ARBA00022516"/>
    </source>
</evidence>
<dbReference type="NCBIfam" id="NF000940">
    <property type="entry name" value="PRK00094.1-2"/>
    <property type="match status" value="1"/>
</dbReference>
<dbReference type="AlphaFoldDB" id="A0A7X1E457"/>
<dbReference type="GO" id="GO:0006650">
    <property type="term" value="P:glycerophospholipid metabolic process"/>
    <property type="evidence" value="ECO:0007669"/>
    <property type="project" value="UniProtKB-UniRule"/>
</dbReference>
<keyword evidence="9" id="KW-0963">Cytoplasm</keyword>
<feature type="binding site" evidence="9">
    <location>
        <position position="32"/>
    </location>
    <ligand>
        <name>NADPH</name>
        <dbReference type="ChEBI" id="CHEBI:57783"/>
    </ligand>
</feature>
<feature type="binding site" evidence="9">
    <location>
        <position position="257"/>
    </location>
    <ligand>
        <name>sn-glycerol 3-phosphate</name>
        <dbReference type="ChEBI" id="CHEBI:57597"/>
    </ligand>
</feature>
<evidence type="ECO:0000256" key="5">
    <source>
        <dbReference type="ARBA" id="ARBA00023027"/>
    </source>
</evidence>
<dbReference type="Gene3D" id="3.40.50.720">
    <property type="entry name" value="NAD(P)-binding Rossmann-like Domain"/>
    <property type="match status" value="1"/>
</dbReference>
<dbReference type="SUPFAM" id="SSF48179">
    <property type="entry name" value="6-phosphogluconate dehydrogenase C-terminal domain-like"/>
    <property type="match status" value="1"/>
</dbReference>
<feature type="binding site" evidence="9">
    <location>
        <position position="138"/>
    </location>
    <ligand>
        <name>sn-glycerol 3-phosphate</name>
        <dbReference type="ChEBI" id="CHEBI:57597"/>
    </ligand>
</feature>
<evidence type="ECO:0000256" key="14">
    <source>
        <dbReference type="RuleBase" id="RU000439"/>
    </source>
</evidence>
<feature type="binding site" evidence="11">
    <location>
        <begin position="256"/>
        <end position="257"/>
    </location>
    <ligand>
        <name>substrate</name>
    </ligand>
</feature>
<evidence type="ECO:0000259" key="16">
    <source>
        <dbReference type="Pfam" id="PF07479"/>
    </source>
</evidence>
<comment type="catalytic activity">
    <reaction evidence="9 14">
        <text>sn-glycerol 3-phosphate + NADP(+) = dihydroxyacetone phosphate + NADPH + H(+)</text>
        <dbReference type="Rhea" id="RHEA:11096"/>
        <dbReference type="ChEBI" id="CHEBI:15378"/>
        <dbReference type="ChEBI" id="CHEBI:57597"/>
        <dbReference type="ChEBI" id="CHEBI:57642"/>
        <dbReference type="ChEBI" id="CHEBI:57783"/>
        <dbReference type="ChEBI" id="CHEBI:58349"/>
        <dbReference type="EC" id="1.1.1.94"/>
    </reaction>
</comment>
<evidence type="ECO:0000256" key="11">
    <source>
        <dbReference type="PIRSR" id="PIRSR000114-2"/>
    </source>
</evidence>
<feature type="binding site" evidence="9">
    <location>
        <position position="108"/>
    </location>
    <ligand>
        <name>sn-glycerol 3-phosphate</name>
        <dbReference type="ChEBI" id="CHEBI:57597"/>
    </ligand>
</feature>
<comment type="similarity">
    <text evidence="1 9 13">Belongs to the NAD-dependent glycerol-3-phosphate dehydrogenase family.</text>
</comment>
<dbReference type="PANTHER" id="PTHR11728">
    <property type="entry name" value="GLYCEROL-3-PHOSPHATE DEHYDROGENASE"/>
    <property type="match status" value="1"/>
</dbReference>
<keyword evidence="7 9" id="KW-0594">Phospholipid biosynthesis</keyword>
<evidence type="ECO:0000256" key="9">
    <source>
        <dbReference type="HAMAP-Rule" id="MF_00394"/>
    </source>
</evidence>
<feature type="binding site" evidence="9">
    <location>
        <position position="136"/>
    </location>
    <ligand>
        <name>sn-glycerol 3-phosphate</name>
        <dbReference type="ChEBI" id="CHEBI:57597"/>
    </ligand>
</feature>
<dbReference type="PRINTS" id="PR00077">
    <property type="entry name" value="GPDHDRGNASE"/>
</dbReference>
<dbReference type="InterPro" id="IPR006168">
    <property type="entry name" value="G3P_DH_NAD-dep"/>
</dbReference>
<dbReference type="InterPro" id="IPR006109">
    <property type="entry name" value="G3P_DH_NAD-dep_C"/>
</dbReference>
<comment type="subcellular location">
    <subcellularLocation>
        <location evidence="9">Cytoplasm</location>
    </subcellularLocation>
</comment>
<dbReference type="GO" id="GO:0047952">
    <property type="term" value="F:glycerol-3-phosphate dehydrogenase [NAD(P)+] activity"/>
    <property type="evidence" value="ECO:0007669"/>
    <property type="project" value="UniProtKB-UniRule"/>
</dbReference>
<name>A0A7X1E457_9BACT</name>
<dbReference type="InterPro" id="IPR036291">
    <property type="entry name" value="NAD(P)-bd_dom_sf"/>
</dbReference>
<feature type="domain" description="Glycerol-3-phosphate dehydrogenase NAD-dependent N-terminal" evidence="15">
    <location>
        <begin position="4"/>
        <end position="158"/>
    </location>
</feature>
<keyword evidence="18" id="KW-1185">Reference proteome</keyword>
<feature type="binding site" evidence="12">
    <location>
        <position position="140"/>
    </location>
    <ligand>
        <name>NAD(+)</name>
        <dbReference type="ChEBI" id="CHEBI:57540"/>
    </ligand>
</feature>
<feature type="domain" description="Glycerol-3-phosphate dehydrogenase NAD-dependent C-terminal" evidence="16">
    <location>
        <begin position="181"/>
        <end position="321"/>
    </location>
</feature>
<evidence type="ECO:0000256" key="1">
    <source>
        <dbReference type="ARBA" id="ARBA00011009"/>
    </source>
</evidence>
<dbReference type="HAMAP" id="MF_00394">
    <property type="entry name" value="NAD_Glyc3P_dehydrog"/>
    <property type="match status" value="1"/>
</dbReference>
<dbReference type="GO" id="GO:0046168">
    <property type="term" value="P:glycerol-3-phosphate catabolic process"/>
    <property type="evidence" value="ECO:0007669"/>
    <property type="project" value="InterPro"/>
</dbReference>
<dbReference type="GO" id="GO:0051287">
    <property type="term" value="F:NAD binding"/>
    <property type="evidence" value="ECO:0007669"/>
    <property type="project" value="InterPro"/>
</dbReference>
<keyword evidence="4 9" id="KW-0560">Oxidoreductase</keyword>
<feature type="binding site" evidence="9">
    <location>
        <position position="108"/>
    </location>
    <ligand>
        <name>NADPH</name>
        <dbReference type="ChEBI" id="CHEBI:57783"/>
    </ligand>
</feature>
<dbReference type="InterPro" id="IPR011128">
    <property type="entry name" value="G3P_DH_NAD-dep_N"/>
</dbReference>
<gene>
    <name evidence="9" type="primary">gpsA</name>
    <name evidence="17" type="ORF">H5P30_07825</name>
</gene>
<feature type="binding site" evidence="9">
    <location>
        <position position="282"/>
    </location>
    <ligand>
        <name>NADPH</name>
        <dbReference type="ChEBI" id="CHEBI:57783"/>
    </ligand>
</feature>
<evidence type="ECO:0000313" key="17">
    <source>
        <dbReference type="EMBL" id="MBC2601684.1"/>
    </source>
</evidence>
<feature type="binding site" evidence="9">
    <location>
        <position position="31"/>
    </location>
    <ligand>
        <name>NADPH</name>
        <dbReference type="ChEBI" id="CHEBI:57783"/>
    </ligand>
</feature>
<comment type="catalytic activity">
    <reaction evidence="9">
        <text>sn-glycerol 3-phosphate + NAD(+) = dihydroxyacetone phosphate + NADH + H(+)</text>
        <dbReference type="Rhea" id="RHEA:11092"/>
        <dbReference type="ChEBI" id="CHEBI:15378"/>
        <dbReference type="ChEBI" id="CHEBI:57540"/>
        <dbReference type="ChEBI" id="CHEBI:57597"/>
        <dbReference type="ChEBI" id="CHEBI:57642"/>
        <dbReference type="ChEBI" id="CHEBI:57945"/>
        <dbReference type="EC" id="1.1.1.94"/>
    </reaction>
</comment>
<dbReference type="Gene3D" id="1.10.1040.10">
    <property type="entry name" value="N-(1-d-carboxylethyl)-l-norvaline Dehydrogenase, domain 2"/>
    <property type="match status" value="1"/>
</dbReference>
<dbReference type="GO" id="GO:0005975">
    <property type="term" value="P:carbohydrate metabolic process"/>
    <property type="evidence" value="ECO:0007669"/>
    <property type="project" value="InterPro"/>
</dbReference>
<dbReference type="FunFam" id="1.10.1040.10:FF:000001">
    <property type="entry name" value="Glycerol-3-phosphate dehydrogenase [NAD(P)+]"/>
    <property type="match status" value="1"/>
</dbReference>
<dbReference type="EMBL" id="JACHVA010000069">
    <property type="protein sequence ID" value="MBC2601684.1"/>
    <property type="molecule type" value="Genomic_DNA"/>
</dbReference>
<dbReference type="Proteomes" id="UP000525652">
    <property type="component" value="Unassembled WGS sequence"/>
</dbReference>
<feature type="binding site" evidence="9">
    <location>
        <position position="11"/>
    </location>
    <ligand>
        <name>NADPH</name>
        <dbReference type="ChEBI" id="CHEBI:57783"/>
    </ligand>
</feature>